<dbReference type="PANTHER" id="PTHR10369">
    <property type="entry name" value="60S RIBOSOMAL PROTEIN L36A/L44"/>
    <property type="match status" value="1"/>
</dbReference>
<dbReference type="GO" id="GO:0006412">
    <property type="term" value="P:translation"/>
    <property type="evidence" value="ECO:0007669"/>
    <property type="project" value="InterPro"/>
</dbReference>
<keyword evidence="3" id="KW-0687">Ribonucleoprotein</keyword>
<evidence type="ECO:0000313" key="4">
    <source>
        <dbReference type="Ensembl" id="ENSSHAP00000030506.1"/>
    </source>
</evidence>
<reference evidence="4" key="2">
    <citation type="submission" date="2025-08" db="UniProtKB">
        <authorList>
            <consortium name="Ensembl"/>
        </authorList>
    </citation>
    <scope>IDENTIFICATION</scope>
</reference>
<dbReference type="GO" id="GO:1990904">
    <property type="term" value="C:ribonucleoprotein complex"/>
    <property type="evidence" value="ECO:0007669"/>
    <property type="project" value="UniProtKB-KW"/>
</dbReference>
<protein>
    <recommendedName>
        <fullName evidence="6">Ribosomal protein L36a</fullName>
    </recommendedName>
</protein>
<name>A0A7N4NZE5_SARHA</name>
<evidence type="ECO:0000313" key="5">
    <source>
        <dbReference type="Proteomes" id="UP000007648"/>
    </source>
</evidence>
<dbReference type="SUPFAM" id="SSF57829">
    <property type="entry name" value="Zn-binding ribosomal proteins"/>
    <property type="match status" value="1"/>
</dbReference>
<keyword evidence="2" id="KW-0689">Ribosomal protein</keyword>
<sequence length="105" mass="12449">VNFPRFRRSYCKRCGRHQLHRVTQYRRGKDSRVSQGTRRYLRKQKGYGGQKKPVFRKKAKTTKKVVVRLECTVPDCKCKSFLAIKRCKHFEVGGVKKIKGQMIQF</sequence>
<evidence type="ECO:0008006" key="6">
    <source>
        <dbReference type="Google" id="ProtNLM"/>
    </source>
</evidence>
<organism evidence="4 5">
    <name type="scientific">Sarcophilus harrisii</name>
    <name type="common">Tasmanian devil</name>
    <name type="synonym">Sarcophilus laniarius</name>
    <dbReference type="NCBI Taxonomy" id="9305"/>
    <lineage>
        <taxon>Eukaryota</taxon>
        <taxon>Metazoa</taxon>
        <taxon>Chordata</taxon>
        <taxon>Craniata</taxon>
        <taxon>Vertebrata</taxon>
        <taxon>Euteleostomi</taxon>
        <taxon>Mammalia</taxon>
        <taxon>Metatheria</taxon>
        <taxon>Dasyuromorphia</taxon>
        <taxon>Dasyuridae</taxon>
        <taxon>Sarcophilus</taxon>
    </lineage>
</organism>
<keyword evidence="5" id="KW-1185">Reference proteome</keyword>
<dbReference type="GeneTree" id="ENSGT00940000165687"/>
<dbReference type="Gene3D" id="3.10.450.80">
    <property type="match status" value="1"/>
</dbReference>
<evidence type="ECO:0000256" key="1">
    <source>
        <dbReference type="ARBA" id="ARBA00009364"/>
    </source>
</evidence>
<dbReference type="Pfam" id="PF00935">
    <property type="entry name" value="Ribosomal_L44"/>
    <property type="match status" value="1"/>
</dbReference>
<dbReference type="InterPro" id="IPR011332">
    <property type="entry name" value="Ribosomal_zn-bd"/>
</dbReference>
<comment type="similarity">
    <text evidence="1">Belongs to the eukaryotic ribosomal protein eL42 family.</text>
</comment>
<accession>A0A7N4NZE5</accession>
<reference evidence="4 5" key="1">
    <citation type="journal article" date="2011" name="Proc. Natl. Acad. Sci. U.S.A.">
        <title>Genetic diversity and population structure of the endangered marsupial Sarcophilus harrisii (Tasmanian devil).</title>
        <authorList>
            <person name="Miller W."/>
            <person name="Hayes V.M."/>
            <person name="Ratan A."/>
            <person name="Petersen D.C."/>
            <person name="Wittekindt N.E."/>
            <person name="Miller J."/>
            <person name="Walenz B."/>
            <person name="Knight J."/>
            <person name="Qi J."/>
            <person name="Zhao F."/>
            <person name="Wang Q."/>
            <person name="Bedoya-Reina O.C."/>
            <person name="Katiyar N."/>
            <person name="Tomsho L.P."/>
            <person name="Kasson L.M."/>
            <person name="Hardie R.A."/>
            <person name="Woodbridge P."/>
            <person name="Tindall E.A."/>
            <person name="Bertelsen M.F."/>
            <person name="Dixon D."/>
            <person name="Pyecroft S."/>
            <person name="Helgen K.M."/>
            <person name="Lesk A.M."/>
            <person name="Pringle T.H."/>
            <person name="Patterson N."/>
            <person name="Zhang Y."/>
            <person name="Kreiss A."/>
            <person name="Woods G.M."/>
            <person name="Jones M.E."/>
            <person name="Schuster S.C."/>
        </authorList>
    </citation>
    <scope>NUCLEOTIDE SEQUENCE [LARGE SCALE GENOMIC DNA]</scope>
</reference>
<proteinExistence type="inferred from homology"/>
<dbReference type="AlphaFoldDB" id="A0A7N4NZE5"/>
<dbReference type="FunFam" id="3.10.450.80:FF:000001">
    <property type="entry name" value="60S ribosomal protein L44"/>
    <property type="match status" value="1"/>
</dbReference>
<dbReference type="InterPro" id="IPR053708">
    <property type="entry name" value="Ribosomal_LSU_eL42"/>
</dbReference>
<evidence type="ECO:0000256" key="2">
    <source>
        <dbReference type="ARBA" id="ARBA00022980"/>
    </source>
</evidence>
<dbReference type="InterPro" id="IPR000552">
    <property type="entry name" value="Ribosomal_eL44"/>
</dbReference>
<reference evidence="4" key="3">
    <citation type="submission" date="2025-09" db="UniProtKB">
        <authorList>
            <consortium name="Ensembl"/>
        </authorList>
    </citation>
    <scope>IDENTIFICATION</scope>
</reference>
<dbReference type="GO" id="GO:0003735">
    <property type="term" value="F:structural constituent of ribosome"/>
    <property type="evidence" value="ECO:0007669"/>
    <property type="project" value="InterPro"/>
</dbReference>
<dbReference type="Proteomes" id="UP000007648">
    <property type="component" value="Unassembled WGS sequence"/>
</dbReference>
<dbReference type="InParanoid" id="A0A7N4NZE5"/>
<dbReference type="GO" id="GO:0005840">
    <property type="term" value="C:ribosome"/>
    <property type="evidence" value="ECO:0007669"/>
    <property type="project" value="UniProtKB-KW"/>
</dbReference>
<evidence type="ECO:0000256" key="3">
    <source>
        <dbReference type="ARBA" id="ARBA00023274"/>
    </source>
</evidence>
<dbReference type="Ensembl" id="ENSSHAT00000034320.1">
    <property type="protein sequence ID" value="ENSSHAP00000030506.1"/>
    <property type="gene ID" value="ENSSHAG00000028349.1"/>
</dbReference>